<feature type="domain" description="RNase H type-1" evidence="1">
    <location>
        <begin position="87"/>
        <end position="215"/>
    </location>
</feature>
<evidence type="ECO:0000313" key="3">
    <source>
        <dbReference type="Proteomes" id="UP001181355"/>
    </source>
</evidence>
<accession>A0ABY9RP39</accession>
<protein>
    <submittedName>
        <fullName evidence="2">Ribonuclease HI family protein</fullName>
        <ecNumber evidence="2">3.1.26.4</ecNumber>
    </submittedName>
</protein>
<dbReference type="EC" id="3.1.26.4" evidence="2"/>
<sequence>MSTNFDWQHCNKGEWQAASRLARQLNLTKEQAILQVMQAVAEQQHISVEVLLQQRALEHQRLEHLKASKRAASLARYQAQRAHREVQPQEWSVWFDGSAKPNPGHCRCGIVLKAPDGRTWNHSANLGHGSSSDAEYQALLAALQLALQQGAHRLMVFGDSRVVIDDVQADAEAGSPLLAAWRAEAQAISSQFETLRWCWIPRALNSAADQLAGAA</sequence>
<dbReference type="Pfam" id="PF13456">
    <property type="entry name" value="RVT_3"/>
    <property type="match status" value="1"/>
</dbReference>
<name>A0ABY9RP39_9BURK</name>
<dbReference type="InterPro" id="IPR012337">
    <property type="entry name" value="RNaseH-like_sf"/>
</dbReference>
<dbReference type="InterPro" id="IPR036397">
    <property type="entry name" value="RNaseH_sf"/>
</dbReference>
<reference evidence="2" key="1">
    <citation type="submission" date="2023-09" db="EMBL/GenBank/DDBJ databases">
        <title>Undibacterium sp. 20NA77.5 isolated from freshwater.</title>
        <authorList>
            <person name="Le V."/>
            <person name="Ko S.-R."/>
            <person name="Ahn C.-Y."/>
            <person name="Oh H.-M."/>
        </authorList>
    </citation>
    <scope>NUCLEOTIDE SEQUENCE</scope>
    <source>
        <strain evidence="2">20NA77.5</strain>
    </source>
</reference>
<gene>
    <name evidence="2" type="ORF">RF679_05635</name>
</gene>
<keyword evidence="2" id="KW-0378">Hydrolase</keyword>
<evidence type="ECO:0000313" key="2">
    <source>
        <dbReference type="EMBL" id="WMW81761.1"/>
    </source>
</evidence>
<dbReference type="Gene3D" id="3.30.420.10">
    <property type="entry name" value="Ribonuclease H-like superfamily/Ribonuclease H"/>
    <property type="match status" value="1"/>
</dbReference>
<dbReference type="EMBL" id="CP133720">
    <property type="protein sequence ID" value="WMW81761.1"/>
    <property type="molecule type" value="Genomic_DNA"/>
</dbReference>
<dbReference type="RefSeq" id="WP_309483239.1">
    <property type="nucleotide sequence ID" value="NZ_CP133720.1"/>
</dbReference>
<dbReference type="PANTHER" id="PTHR48475:SF1">
    <property type="entry name" value="RNASE H TYPE-1 DOMAIN-CONTAINING PROTEIN"/>
    <property type="match status" value="1"/>
</dbReference>
<dbReference type="SUPFAM" id="SSF53098">
    <property type="entry name" value="Ribonuclease H-like"/>
    <property type="match status" value="1"/>
</dbReference>
<dbReference type="Proteomes" id="UP001181355">
    <property type="component" value="Chromosome"/>
</dbReference>
<keyword evidence="3" id="KW-1185">Reference proteome</keyword>
<organism evidence="2 3">
    <name type="scientific">Undibacterium cyanobacteriorum</name>
    <dbReference type="NCBI Taxonomy" id="3073561"/>
    <lineage>
        <taxon>Bacteria</taxon>
        <taxon>Pseudomonadati</taxon>
        <taxon>Pseudomonadota</taxon>
        <taxon>Betaproteobacteria</taxon>
        <taxon>Burkholderiales</taxon>
        <taxon>Oxalobacteraceae</taxon>
        <taxon>Undibacterium</taxon>
    </lineage>
</organism>
<dbReference type="PROSITE" id="PS50879">
    <property type="entry name" value="RNASE_H_1"/>
    <property type="match status" value="1"/>
</dbReference>
<dbReference type="InterPro" id="IPR002156">
    <property type="entry name" value="RNaseH_domain"/>
</dbReference>
<dbReference type="CDD" id="cd09279">
    <property type="entry name" value="RNase_HI_like"/>
    <property type="match status" value="1"/>
</dbReference>
<dbReference type="GO" id="GO:0004523">
    <property type="term" value="F:RNA-DNA hybrid ribonuclease activity"/>
    <property type="evidence" value="ECO:0007669"/>
    <property type="project" value="UniProtKB-EC"/>
</dbReference>
<proteinExistence type="predicted"/>
<dbReference type="PANTHER" id="PTHR48475">
    <property type="entry name" value="RIBONUCLEASE H"/>
    <property type="match status" value="1"/>
</dbReference>
<evidence type="ECO:0000259" key="1">
    <source>
        <dbReference type="PROSITE" id="PS50879"/>
    </source>
</evidence>